<name>A0A9X1JMF7_9SPHN</name>
<gene>
    <name evidence="2" type="ORF">KCG46_07290</name>
</gene>
<feature type="transmembrane region" description="Helical" evidence="1">
    <location>
        <begin position="16"/>
        <end position="38"/>
    </location>
</feature>
<accession>A0A9X1JMF7</accession>
<protein>
    <submittedName>
        <fullName evidence="2">Uncharacterized protein</fullName>
    </submittedName>
</protein>
<sequence>MGGIIMSELGQAKTPWHLWVIGVIATIWNAGGVASYLATETGNLEAMGMTAEQIAYFSSFPAWAVAFWALGVWGCFLGSIALLLRRKFAVWLYGISIVGLLGTTYYERAVADIPESMQTHGQLWFAVAIWVITISLFVYASRMARAGVLR</sequence>
<keyword evidence="1" id="KW-0472">Membrane</keyword>
<evidence type="ECO:0000313" key="2">
    <source>
        <dbReference type="EMBL" id="MBV7259374.1"/>
    </source>
</evidence>
<keyword evidence="1" id="KW-0812">Transmembrane</keyword>
<proteinExistence type="predicted"/>
<evidence type="ECO:0000313" key="3">
    <source>
        <dbReference type="Proteomes" id="UP001138681"/>
    </source>
</evidence>
<dbReference type="AlphaFoldDB" id="A0A9X1JMF7"/>
<keyword evidence="3" id="KW-1185">Reference proteome</keyword>
<dbReference type="Proteomes" id="UP001138681">
    <property type="component" value="Unassembled WGS sequence"/>
</dbReference>
<feature type="transmembrane region" description="Helical" evidence="1">
    <location>
        <begin position="54"/>
        <end position="76"/>
    </location>
</feature>
<dbReference type="EMBL" id="JAGSPC010000001">
    <property type="protein sequence ID" value="MBV7259374.1"/>
    <property type="molecule type" value="Genomic_DNA"/>
</dbReference>
<organism evidence="2 3">
    <name type="scientific">Erythrobacter crassostreae</name>
    <dbReference type="NCBI Taxonomy" id="2828328"/>
    <lineage>
        <taxon>Bacteria</taxon>
        <taxon>Pseudomonadati</taxon>
        <taxon>Pseudomonadota</taxon>
        <taxon>Alphaproteobacteria</taxon>
        <taxon>Sphingomonadales</taxon>
        <taxon>Erythrobacteraceae</taxon>
        <taxon>Erythrobacter/Porphyrobacter group</taxon>
        <taxon>Erythrobacter</taxon>
    </lineage>
</organism>
<feature type="transmembrane region" description="Helical" evidence="1">
    <location>
        <begin position="88"/>
        <end position="106"/>
    </location>
</feature>
<comment type="caution">
    <text evidence="2">The sequence shown here is derived from an EMBL/GenBank/DDBJ whole genome shotgun (WGS) entry which is preliminary data.</text>
</comment>
<keyword evidence="1" id="KW-1133">Transmembrane helix</keyword>
<feature type="transmembrane region" description="Helical" evidence="1">
    <location>
        <begin position="121"/>
        <end position="140"/>
    </location>
</feature>
<evidence type="ECO:0000256" key="1">
    <source>
        <dbReference type="SAM" id="Phobius"/>
    </source>
</evidence>
<reference evidence="2" key="1">
    <citation type="submission" date="2021-04" db="EMBL/GenBank/DDBJ databases">
        <authorList>
            <person name="Pira H."/>
            <person name="Risdian C."/>
            <person name="Wink J."/>
        </authorList>
    </citation>
    <scope>NUCLEOTIDE SEQUENCE</scope>
    <source>
        <strain evidence="2">WH158</strain>
    </source>
</reference>